<dbReference type="PANTHER" id="PTHR14562:SF3">
    <property type="entry name" value="TATA BOX-BINDING PROTEIN-ASSOCIATED FACTOR RNA POLYMERASE I SUBUNIT D"/>
    <property type="match status" value="1"/>
</dbReference>
<dbReference type="OrthoDB" id="9950926at2759"/>
<organism evidence="13 14">
    <name type="scientific">Galemys pyrenaicus</name>
    <name type="common">Iberian desman</name>
    <name type="synonym">Pyrenean desman</name>
    <dbReference type="NCBI Taxonomy" id="202257"/>
    <lineage>
        <taxon>Eukaryota</taxon>
        <taxon>Metazoa</taxon>
        <taxon>Chordata</taxon>
        <taxon>Craniata</taxon>
        <taxon>Vertebrata</taxon>
        <taxon>Euteleostomi</taxon>
        <taxon>Mammalia</taxon>
        <taxon>Eutheria</taxon>
        <taxon>Laurasiatheria</taxon>
        <taxon>Eulipotyphla</taxon>
        <taxon>Talpidae</taxon>
        <taxon>Galemys</taxon>
    </lineage>
</organism>
<feature type="compositionally biased region" description="Basic residues" evidence="12">
    <location>
        <begin position="380"/>
        <end position="389"/>
    </location>
</feature>
<dbReference type="GO" id="GO:0006355">
    <property type="term" value="P:regulation of DNA-templated transcription"/>
    <property type="evidence" value="ECO:0007669"/>
    <property type="project" value="InterPro"/>
</dbReference>
<accession>A0A8J6DUG3</accession>
<evidence type="ECO:0000313" key="13">
    <source>
        <dbReference type="EMBL" id="KAG8522367.1"/>
    </source>
</evidence>
<protein>
    <recommendedName>
        <fullName evidence="2">TATA box-binding protein-associated factor RNA polymerase I subunit D</fullName>
    </recommendedName>
    <alternativeName>
        <fullName evidence="11">TATA box-binding protein-associated factor 1D</fullName>
    </alternativeName>
    <alternativeName>
        <fullName evidence="10">Transcription initiation factor SL1/TIF-IB subunit D</fullName>
    </alternativeName>
</protein>
<feature type="compositionally biased region" description="Low complexity" evidence="12">
    <location>
        <begin position="250"/>
        <end position="271"/>
    </location>
</feature>
<evidence type="ECO:0000256" key="5">
    <source>
        <dbReference type="ARBA" id="ARBA00023125"/>
    </source>
</evidence>
<evidence type="ECO:0000256" key="9">
    <source>
        <dbReference type="ARBA" id="ARBA00025940"/>
    </source>
</evidence>
<comment type="caution">
    <text evidence="13">The sequence shown here is derived from an EMBL/GenBank/DDBJ whole genome shotgun (WGS) entry which is preliminary data.</text>
</comment>
<comment type="subcellular location">
    <subcellularLocation>
        <location evidence="1">Nucleus</location>
    </subcellularLocation>
</comment>
<evidence type="ECO:0000256" key="2">
    <source>
        <dbReference type="ARBA" id="ARBA00018992"/>
    </source>
</evidence>
<feature type="compositionally biased region" description="Basic residues" evidence="12">
    <location>
        <begin position="489"/>
        <end position="524"/>
    </location>
</feature>
<feature type="region of interest" description="Disordered" evidence="12">
    <location>
        <begin position="1"/>
        <end position="32"/>
    </location>
</feature>
<evidence type="ECO:0000313" key="14">
    <source>
        <dbReference type="Proteomes" id="UP000700334"/>
    </source>
</evidence>
<name>A0A8J6DUG3_GALPY</name>
<dbReference type="InterPro" id="IPR027976">
    <property type="entry name" value="TAF1D"/>
</dbReference>
<dbReference type="Pfam" id="PF15333">
    <property type="entry name" value="TAF1D"/>
    <property type="match status" value="1"/>
</dbReference>
<evidence type="ECO:0000256" key="3">
    <source>
        <dbReference type="ARBA" id="ARBA00022553"/>
    </source>
</evidence>
<reference evidence="13" key="1">
    <citation type="journal article" date="2021" name="Evol. Appl.">
        <title>The genome of the Pyrenean desman and the effects of bottlenecks and inbreeding on the genomic landscape of an endangered species.</title>
        <authorList>
            <person name="Escoda L."/>
            <person name="Castresana J."/>
        </authorList>
    </citation>
    <scope>NUCLEOTIDE SEQUENCE</scope>
    <source>
        <strain evidence="13">IBE-C5619</strain>
    </source>
</reference>
<keyword evidence="6" id="KW-0804">Transcription</keyword>
<comment type="subunit">
    <text evidence="9">Component of the transcription factor SL1/TIF-IB complex, composed of TBP and at least TAF1A, TAF1B, TAF1C and TAF1D. Interacts with UBTF.</text>
</comment>
<dbReference type="GO" id="GO:0003677">
    <property type="term" value="F:DNA binding"/>
    <property type="evidence" value="ECO:0007669"/>
    <property type="project" value="UniProtKB-KW"/>
</dbReference>
<evidence type="ECO:0000256" key="11">
    <source>
        <dbReference type="ARBA" id="ARBA00032499"/>
    </source>
</evidence>
<keyword evidence="14" id="KW-1185">Reference proteome</keyword>
<dbReference type="PANTHER" id="PTHR14562">
    <property type="entry name" value="TATA BOX-BINDING PROTEIN ASSOCIATED FACTOR RNA POLYMERASE I SUBUNIT D"/>
    <property type="match status" value="1"/>
</dbReference>
<evidence type="ECO:0000256" key="7">
    <source>
        <dbReference type="ARBA" id="ARBA00023242"/>
    </source>
</evidence>
<evidence type="ECO:0000256" key="12">
    <source>
        <dbReference type="SAM" id="MobiDB-lite"/>
    </source>
</evidence>
<keyword evidence="3" id="KW-0597">Phosphoprotein</keyword>
<evidence type="ECO:0000256" key="4">
    <source>
        <dbReference type="ARBA" id="ARBA00023015"/>
    </source>
</evidence>
<keyword evidence="4" id="KW-0805">Transcription regulation</keyword>
<feature type="compositionally biased region" description="Low complexity" evidence="12">
    <location>
        <begin position="166"/>
        <end position="178"/>
    </location>
</feature>
<dbReference type="AlphaFoldDB" id="A0A8J6DUG3"/>
<keyword evidence="5" id="KW-0238">DNA-binding</keyword>
<dbReference type="GO" id="GO:0005668">
    <property type="term" value="C:RNA polymerase transcription factor SL1 complex"/>
    <property type="evidence" value="ECO:0007669"/>
    <property type="project" value="InterPro"/>
</dbReference>
<feature type="compositionally biased region" description="Basic residues" evidence="12">
    <location>
        <begin position="447"/>
        <end position="461"/>
    </location>
</feature>
<feature type="region of interest" description="Disordered" evidence="12">
    <location>
        <begin position="603"/>
        <end position="623"/>
    </location>
</feature>
<evidence type="ECO:0000256" key="10">
    <source>
        <dbReference type="ARBA" id="ARBA00030353"/>
    </source>
</evidence>
<proteinExistence type="predicted"/>
<evidence type="ECO:0000256" key="1">
    <source>
        <dbReference type="ARBA" id="ARBA00004123"/>
    </source>
</evidence>
<gene>
    <name evidence="13" type="ORF">J0S82_002235</name>
</gene>
<keyword evidence="7" id="KW-0539">Nucleus</keyword>
<feature type="compositionally biased region" description="Polar residues" evidence="12">
    <location>
        <begin position="121"/>
        <end position="134"/>
    </location>
</feature>
<sequence>MAAADLRARSAKGSEGQGVAEQHQPHQGHPTALGAPWAVVLETGLSTSLAGARDAAAIHLASAPAGRDRCARTLVTSLAFKATGRNGPWDQGHLTWSPQVFAAVPELRPWVQGHLRWSRPSGGSSLCQDPQSRRTGGRRASRQTTSHSGPSPFAPRGGEARPGPGPSRRASPRAPLRLDAPREPSTCTAAAPRPAPAPAPAGPAQRAQQGHAARPGAPAGAPAPRAAGRAAAPGRGVTTREDSPGPSAQTPTHPRAGAAPGPAGSAATPRADSGCTRLPGPAPPRPRPRPRRSPPRPFRASPRPFRRRAVIARAGPAISGGARPPRPFLRRRLRGAESGALSVGRAGPGAGSAEPPPPAGGRGRGGRRRPAIAPVGARAALRRSTRRSRLPRDGVSGPRGGVGRGLGRREVSGSAGPGGFLGRQETRGSSAGSGLFGTPRAACAPERRRRSPVGRLRRSPGRVRAGDSSSDSSFEPRPLTLKAIFERFKNKKKRRKRKYKPTGRPKGRPKGSRSRGSQIKRKQIKDKDSGFPFLESENGRKPLPWRKILTFEQAVARGFFNYLEKLKYEHHLKESLRQMNVDEDLEKDDLDSRRYKYLDDDGPISPIDSVAEDEDGTNAEQEDECDIKLVEEEEFIISSALPKKTKVSAILVRCCCHRL</sequence>
<comment type="function">
    <text evidence="8">Component of the transcription factor SL1/TIF-IB complex, which is involved in the assembly of the PIC (preinitiation complex) during RNA polymerase I-dependent transcription. The rate of PIC formation probably is primarily dependent on the rate of association of SL1/TIF-IB with the rDNA promoter. SL1/TIF-IB is involved in stabilization of nucleolar transcription factor 1/UBTF on rDNA. Formation of SL1/TIF-IB excludes the association of TBP with TFIID subunits.</text>
</comment>
<evidence type="ECO:0000256" key="8">
    <source>
        <dbReference type="ARBA" id="ARBA00025110"/>
    </source>
</evidence>
<evidence type="ECO:0000256" key="6">
    <source>
        <dbReference type="ARBA" id="ARBA00023163"/>
    </source>
</evidence>
<feature type="region of interest" description="Disordered" evidence="12">
    <location>
        <begin position="115"/>
        <end position="536"/>
    </location>
</feature>
<dbReference type="GO" id="GO:0005654">
    <property type="term" value="C:nucleoplasm"/>
    <property type="evidence" value="ECO:0007669"/>
    <property type="project" value="TreeGrafter"/>
</dbReference>
<feature type="compositionally biased region" description="Low complexity" evidence="12">
    <location>
        <begin position="202"/>
        <end position="236"/>
    </location>
</feature>
<dbReference type="Proteomes" id="UP000700334">
    <property type="component" value="Unassembled WGS sequence"/>
</dbReference>
<feature type="compositionally biased region" description="Acidic residues" evidence="12">
    <location>
        <begin position="610"/>
        <end position="623"/>
    </location>
</feature>
<dbReference type="EMBL" id="JAGFMF010011436">
    <property type="protein sequence ID" value="KAG8522367.1"/>
    <property type="molecule type" value="Genomic_DNA"/>
</dbReference>